<sequence length="354" mass="40401">MDQPELPYRKGRGAQKNTANPNQTLHYEPDEGMDPGYEEMPALQTKFYTETPVKIISKVRSPDVPMMKSINPYQGCEHGCIYCYARNSHEFWGFSAGLDFESKIMVKKNAPQLLEKEFLSPKWLPASIALSGNTDCYQPAERRFELTRRMLEVCLKYRNPVAIITKNALILRDIDLLTELARLSLVHVYITLTTLNEDLRRMMEPRTVTARQRLNVIRQLTEAGVPTGVMTAPIIPGLTDHEIPQLIETAAEAGALDAGYTVVRLNGAVAELFEDWIWKTFPERAEKVLNQIKACHGGQLNDSRWGLRMIGEGPIAEYIRGLHTVARKKYLRGRGFPRYDLSQFRREGLQMKLF</sequence>
<dbReference type="GO" id="GO:0051536">
    <property type="term" value="F:iron-sulfur cluster binding"/>
    <property type="evidence" value="ECO:0007669"/>
    <property type="project" value="UniProtKB-KW"/>
</dbReference>
<proteinExistence type="predicted"/>
<dbReference type="Pfam" id="PF04055">
    <property type="entry name" value="Radical_SAM"/>
    <property type="match status" value="1"/>
</dbReference>
<dbReference type="NCBIfam" id="NF033668">
    <property type="entry name" value="rSAM_PA0069"/>
    <property type="match status" value="1"/>
</dbReference>
<organism evidence="6 7">
    <name type="scientific">Salmonirosea aquatica</name>
    <dbReference type="NCBI Taxonomy" id="2654236"/>
    <lineage>
        <taxon>Bacteria</taxon>
        <taxon>Pseudomonadati</taxon>
        <taxon>Bacteroidota</taxon>
        <taxon>Cytophagia</taxon>
        <taxon>Cytophagales</taxon>
        <taxon>Spirosomataceae</taxon>
        <taxon>Salmonirosea</taxon>
    </lineage>
</organism>
<dbReference type="GO" id="GO:0046872">
    <property type="term" value="F:metal ion binding"/>
    <property type="evidence" value="ECO:0007669"/>
    <property type="project" value="UniProtKB-KW"/>
</dbReference>
<dbReference type="SFLD" id="SFLDG01084">
    <property type="entry name" value="Uncharacterised_Radical_SAM_Su"/>
    <property type="match status" value="1"/>
</dbReference>
<evidence type="ECO:0000313" key="7">
    <source>
        <dbReference type="Proteomes" id="UP000479293"/>
    </source>
</evidence>
<dbReference type="PROSITE" id="PS51918">
    <property type="entry name" value="RADICAL_SAM"/>
    <property type="match status" value="1"/>
</dbReference>
<evidence type="ECO:0000256" key="1">
    <source>
        <dbReference type="ARBA" id="ARBA00022723"/>
    </source>
</evidence>
<dbReference type="CDD" id="cd01335">
    <property type="entry name" value="Radical_SAM"/>
    <property type="match status" value="1"/>
</dbReference>
<dbReference type="AlphaFoldDB" id="A0A7C9F702"/>
<evidence type="ECO:0000256" key="3">
    <source>
        <dbReference type="ARBA" id="ARBA00023014"/>
    </source>
</evidence>
<dbReference type="EMBL" id="WHLY01000002">
    <property type="protein sequence ID" value="MPR32084.1"/>
    <property type="molecule type" value="Genomic_DNA"/>
</dbReference>
<dbReference type="PANTHER" id="PTHR43432">
    <property type="entry name" value="SLR0285 PROTEIN"/>
    <property type="match status" value="1"/>
</dbReference>
<feature type="domain" description="Radical SAM core" evidence="5">
    <location>
        <begin position="62"/>
        <end position="299"/>
    </location>
</feature>
<evidence type="ECO:0000256" key="4">
    <source>
        <dbReference type="SAM" id="MobiDB-lite"/>
    </source>
</evidence>
<dbReference type="SFLD" id="SFLDS00029">
    <property type="entry name" value="Radical_SAM"/>
    <property type="match status" value="1"/>
</dbReference>
<comment type="caution">
    <text evidence="6">The sequence shown here is derived from an EMBL/GenBank/DDBJ whole genome shotgun (WGS) entry which is preliminary data.</text>
</comment>
<accession>A0A7C9F702</accession>
<reference evidence="6 7" key="1">
    <citation type="submission" date="2019-10" db="EMBL/GenBank/DDBJ databases">
        <title>Draft Genome Sequence of Cytophagaceae sp. SJW1-29.</title>
        <authorList>
            <person name="Choi A."/>
        </authorList>
    </citation>
    <scope>NUCLEOTIDE SEQUENCE [LARGE SCALE GENOMIC DNA]</scope>
    <source>
        <strain evidence="6 7">SJW1-29</strain>
    </source>
</reference>
<keyword evidence="2" id="KW-0408">Iron</keyword>
<dbReference type="InterPro" id="IPR058240">
    <property type="entry name" value="rSAM_sf"/>
</dbReference>
<evidence type="ECO:0000313" key="6">
    <source>
        <dbReference type="EMBL" id="MPR32084.1"/>
    </source>
</evidence>
<dbReference type="Gene3D" id="3.80.30.30">
    <property type="match status" value="1"/>
</dbReference>
<dbReference type="InterPro" id="IPR007197">
    <property type="entry name" value="rSAM"/>
</dbReference>
<dbReference type="SMART" id="SM00729">
    <property type="entry name" value="Elp3"/>
    <property type="match status" value="1"/>
</dbReference>
<dbReference type="InterPro" id="IPR006638">
    <property type="entry name" value="Elp3/MiaA/NifB-like_rSAM"/>
</dbReference>
<name>A0A7C9F702_9BACT</name>
<dbReference type="GO" id="GO:0003824">
    <property type="term" value="F:catalytic activity"/>
    <property type="evidence" value="ECO:0007669"/>
    <property type="project" value="InterPro"/>
</dbReference>
<protein>
    <submittedName>
        <fullName evidence="6">PA0069 family radical SAM protein</fullName>
    </submittedName>
</protein>
<dbReference type="InterPro" id="IPR040086">
    <property type="entry name" value="MJ0683-like"/>
</dbReference>
<feature type="region of interest" description="Disordered" evidence="4">
    <location>
        <begin position="1"/>
        <end position="33"/>
    </location>
</feature>
<dbReference type="PANTHER" id="PTHR43432:SF3">
    <property type="entry name" value="SLR0285 PROTEIN"/>
    <property type="match status" value="1"/>
</dbReference>
<keyword evidence="3" id="KW-0411">Iron-sulfur</keyword>
<keyword evidence="7" id="KW-1185">Reference proteome</keyword>
<gene>
    <name evidence="6" type="ORF">GBK04_01670</name>
</gene>
<dbReference type="SUPFAM" id="SSF102114">
    <property type="entry name" value="Radical SAM enzymes"/>
    <property type="match status" value="1"/>
</dbReference>
<evidence type="ECO:0000259" key="5">
    <source>
        <dbReference type="PROSITE" id="PS51918"/>
    </source>
</evidence>
<feature type="compositionally biased region" description="Polar residues" evidence="4">
    <location>
        <begin position="15"/>
        <end position="25"/>
    </location>
</feature>
<evidence type="ECO:0000256" key="2">
    <source>
        <dbReference type="ARBA" id="ARBA00023004"/>
    </source>
</evidence>
<keyword evidence="1" id="KW-0479">Metal-binding</keyword>
<dbReference type="Proteomes" id="UP000479293">
    <property type="component" value="Unassembled WGS sequence"/>
</dbReference>
<dbReference type="RefSeq" id="WP_152756288.1">
    <property type="nucleotide sequence ID" value="NZ_WHLY01000002.1"/>
</dbReference>